<organism evidence="2 3">
    <name type="scientific">Corallococcus praedator</name>
    <dbReference type="NCBI Taxonomy" id="2316724"/>
    <lineage>
        <taxon>Bacteria</taxon>
        <taxon>Pseudomonadati</taxon>
        <taxon>Myxococcota</taxon>
        <taxon>Myxococcia</taxon>
        <taxon>Myxococcales</taxon>
        <taxon>Cystobacterineae</taxon>
        <taxon>Myxococcaceae</taxon>
        <taxon>Corallococcus</taxon>
    </lineage>
</organism>
<dbReference type="InterPro" id="IPR037951">
    <property type="entry name" value="MopB_CT_YdeP"/>
</dbReference>
<proteinExistence type="predicted"/>
<name>A0ABX9Q1H3_9BACT</name>
<dbReference type="CDD" id="cd02787">
    <property type="entry name" value="MopB_CT_ydeP"/>
    <property type="match status" value="1"/>
</dbReference>
<feature type="domain" description="Molybdopterin dinucleotide-binding" evidence="1">
    <location>
        <begin position="29"/>
        <end position="114"/>
    </location>
</feature>
<evidence type="ECO:0000313" key="2">
    <source>
        <dbReference type="EMBL" id="RKH75550.1"/>
    </source>
</evidence>
<dbReference type="InterPro" id="IPR006657">
    <property type="entry name" value="MoPterin_dinucl-bd_dom"/>
</dbReference>
<keyword evidence="3" id="KW-1185">Reference proteome</keyword>
<reference evidence="2 3" key="1">
    <citation type="submission" date="2018-09" db="EMBL/GenBank/DDBJ databases">
        <authorList>
            <person name="Livingstone P.G."/>
            <person name="Whitworth D.E."/>
        </authorList>
    </citation>
    <scope>NUCLEOTIDE SEQUENCE [LARGE SCALE GENOMIC DNA]</scope>
    <source>
        <strain evidence="2 3">CA031B</strain>
    </source>
</reference>
<dbReference type="InterPro" id="IPR009010">
    <property type="entry name" value="Asp_de-COase-like_dom_sf"/>
</dbReference>
<feature type="non-terminal residue" evidence="2">
    <location>
        <position position="130"/>
    </location>
</feature>
<gene>
    <name evidence="2" type="ORF">D7Y13_44670</name>
</gene>
<feature type="non-terminal residue" evidence="2">
    <location>
        <position position="1"/>
    </location>
</feature>
<dbReference type="SUPFAM" id="SSF50692">
    <property type="entry name" value="ADC-like"/>
    <property type="match status" value="1"/>
</dbReference>
<accession>A0ABX9Q1H3</accession>
<dbReference type="Pfam" id="PF01568">
    <property type="entry name" value="Molydop_binding"/>
    <property type="match status" value="1"/>
</dbReference>
<comment type="caution">
    <text evidence="2">The sequence shown here is derived from an EMBL/GenBank/DDBJ whole genome shotgun (WGS) entry which is preliminary data.</text>
</comment>
<sequence length="130" mass="13895">VWATASGRAGFTVPPGLSGLGRPLAAGELTLVTLRSNDQFNTTVYGFQDRLRGLKGDRMVVLLSPTEIARAGLREGERVTLACAHDDGHRRAVEGLRVVAYDLPEGCAAAYYPETNPLVPVGLRDAMSKT</sequence>
<protein>
    <submittedName>
        <fullName evidence="2">Formate dehydrogenase</fullName>
    </submittedName>
</protein>
<dbReference type="EMBL" id="RAWI01001401">
    <property type="protein sequence ID" value="RKH75550.1"/>
    <property type="molecule type" value="Genomic_DNA"/>
</dbReference>
<dbReference type="RefSeq" id="WP_279637229.1">
    <property type="nucleotide sequence ID" value="NZ_RAWI01001401.1"/>
</dbReference>
<evidence type="ECO:0000259" key="1">
    <source>
        <dbReference type="Pfam" id="PF01568"/>
    </source>
</evidence>
<evidence type="ECO:0000313" key="3">
    <source>
        <dbReference type="Proteomes" id="UP000278907"/>
    </source>
</evidence>
<dbReference type="Proteomes" id="UP000278907">
    <property type="component" value="Unassembled WGS sequence"/>
</dbReference>